<keyword evidence="2" id="KW-1185">Reference proteome</keyword>
<dbReference type="GeneID" id="36347246"/>
<dbReference type="EMBL" id="JPDN02000001">
    <property type="protein sequence ID" value="PON30714.1"/>
    <property type="molecule type" value="Genomic_DNA"/>
</dbReference>
<organism evidence="1 2">
    <name type="scientific">Trichoderma gamsii</name>
    <dbReference type="NCBI Taxonomy" id="398673"/>
    <lineage>
        <taxon>Eukaryota</taxon>
        <taxon>Fungi</taxon>
        <taxon>Dikarya</taxon>
        <taxon>Ascomycota</taxon>
        <taxon>Pezizomycotina</taxon>
        <taxon>Sordariomycetes</taxon>
        <taxon>Hypocreomycetidae</taxon>
        <taxon>Hypocreales</taxon>
        <taxon>Hypocreaceae</taxon>
        <taxon>Trichoderma</taxon>
    </lineage>
</organism>
<reference evidence="1 2" key="1">
    <citation type="journal article" date="2016" name="Genome Announc.">
        <title>Draft Whole-Genome Sequence of Trichoderma gamsii T6085, a Promising Biocontrol Agent of Fusarium Head Blight on Wheat.</title>
        <authorList>
            <person name="Baroncelli R."/>
            <person name="Zapparata A."/>
            <person name="Piaggeschi G."/>
            <person name="Sarrocco S."/>
            <person name="Vannacci G."/>
        </authorList>
    </citation>
    <scope>NUCLEOTIDE SEQUENCE [LARGE SCALE GENOMIC DNA]</scope>
    <source>
        <strain evidence="1 2">T6085</strain>
    </source>
</reference>
<name>A0A2P5A2G8_9HYPO</name>
<protein>
    <submittedName>
        <fullName evidence="1">Uncharacterized protein</fullName>
    </submittedName>
</protein>
<evidence type="ECO:0000313" key="2">
    <source>
        <dbReference type="Proteomes" id="UP000054821"/>
    </source>
</evidence>
<dbReference type="RefSeq" id="XP_024406706.1">
    <property type="nucleotide sequence ID" value="XM_024548491.1"/>
</dbReference>
<evidence type="ECO:0000313" key="1">
    <source>
        <dbReference type="EMBL" id="PON30714.1"/>
    </source>
</evidence>
<accession>A0A2P5A2G8</accession>
<dbReference type="Proteomes" id="UP000054821">
    <property type="component" value="Unassembled WGS sequence"/>
</dbReference>
<proteinExistence type="predicted"/>
<dbReference type="AlphaFoldDB" id="A0A2P5A2G8"/>
<comment type="caution">
    <text evidence="1">The sequence shown here is derived from an EMBL/GenBank/DDBJ whole genome shotgun (WGS) entry which is preliminary data.</text>
</comment>
<dbReference type="PROSITE" id="PS51257">
    <property type="entry name" value="PROKAR_LIPOPROTEIN"/>
    <property type="match status" value="1"/>
</dbReference>
<sequence>MARAIGNRSLALVNLGKLKFSLPSAVVSASSCAESWHGFPARKITYL</sequence>
<gene>
    <name evidence="1" type="ORF">TGAM01_v200134</name>
</gene>